<dbReference type="PANTHER" id="PTHR12892:SF8">
    <property type="entry name" value="PROTEIN CBG16685"/>
    <property type="match status" value="1"/>
</dbReference>
<feature type="domain" description="CWH43-like N-terminal" evidence="2">
    <location>
        <begin position="132"/>
        <end position="299"/>
    </location>
</feature>
<dbReference type="EMBL" id="UYRX01002279">
    <property type="protein sequence ID" value="VDM93022.1"/>
    <property type="molecule type" value="Genomic_DNA"/>
</dbReference>
<feature type="transmembrane region" description="Helical" evidence="1">
    <location>
        <begin position="173"/>
        <end position="193"/>
    </location>
</feature>
<accession>A0A3P7K6A5</accession>
<organism evidence="3 4">
    <name type="scientific">Litomosoides sigmodontis</name>
    <name type="common">Filarial nematode worm</name>
    <dbReference type="NCBI Taxonomy" id="42156"/>
    <lineage>
        <taxon>Eukaryota</taxon>
        <taxon>Metazoa</taxon>
        <taxon>Ecdysozoa</taxon>
        <taxon>Nematoda</taxon>
        <taxon>Chromadorea</taxon>
        <taxon>Rhabditida</taxon>
        <taxon>Spirurina</taxon>
        <taxon>Spiruromorpha</taxon>
        <taxon>Filarioidea</taxon>
        <taxon>Onchocercidae</taxon>
        <taxon>Litomosoides</taxon>
    </lineage>
</organism>
<dbReference type="GO" id="GO:0005789">
    <property type="term" value="C:endoplasmic reticulum membrane"/>
    <property type="evidence" value="ECO:0007669"/>
    <property type="project" value="TreeGrafter"/>
</dbReference>
<keyword evidence="1" id="KW-1133">Transmembrane helix</keyword>
<dbReference type="OrthoDB" id="68581at2759"/>
<evidence type="ECO:0000313" key="4">
    <source>
        <dbReference type="Proteomes" id="UP000277928"/>
    </source>
</evidence>
<reference evidence="3 4" key="1">
    <citation type="submission" date="2018-08" db="EMBL/GenBank/DDBJ databases">
        <authorList>
            <person name="Laetsch R D."/>
            <person name="Stevens L."/>
            <person name="Kumar S."/>
            <person name="Blaxter L. M."/>
        </authorList>
    </citation>
    <scope>NUCLEOTIDE SEQUENCE [LARGE SCALE GENOMIC DNA]</scope>
</reference>
<sequence length="355" mass="41000">MVIIRLLEQSTTTERTFNTSIERKNSSEKDEGKQYNNVLEDIDDDLSYLNCRLLIPSSIFATISLTAILIGPAMGHFYDIKQREDGTIPSWLSASGWYSKYCPNFTLTTVPDRYLPSVLRLLELTVHANVSFRIAICIPTSLRLFQSYLNATVNGYFCPNNSEWLWYRWCNNVVPILLLFEIFFSTVFSINTIRQDCQILHKISFNLFIISALLHMITCSVVTVYRKRRKFEVIDKICVLIKLLSSIAFGVVSPQVTLFHNKFIDSPACHCYVPPYHALCEYVLIASNALYHLTMIIDTRNLRFLMCPRVCSGECEPMNPANFQKGGKFEHCRSQNHISKKQLMYKNMEVKETKF</sequence>
<keyword evidence="1" id="KW-0472">Membrane</keyword>
<protein>
    <recommendedName>
        <fullName evidence="2">CWH43-like N-terminal domain-containing protein</fullName>
    </recommendedName>
</protein>
<dbReference type="InterPro" id="IPR039545">
    <property type="entry name" value="PGAP2"/>
</dbReference>
<evidence type="ECO:0000256" key="1">
    <source>
        <dbReference type="SAM" id="Phobius"/>
    </source>
</evidence>
<dbReference type="PANTHER" id="PTHR12892">
    <property type="entry name" value="FGF RECEPTOR ACTIVATING PROTEIN 1"/>
    <property type="match status" value="1"/>
</dbReference>
<dbReference type="AlphaFoldDB" id="A0A3P7K6A5"/>
<dbReference type="InterPro" id="IPR019402">
    <property type="entry name" value="CWH43_N"/>
</dbReference>
<feature type="transmembrane region" description="Helical" evidence="1">
    <location>
        <begin position="237"/>
        <end position="256"/>
    </location>
</feature>
<gene>
    <name evidence="3" type="ORF">NLS_LOCUS10017</name>
</gene>
<dbReference type="GO" id="GO:0000139">
    <property type="term" value="C:Golgi membrane"/>
    <property type="evidence" value="ECO:0007669"/>
    <property type="project" value="InterPro"/>
</dbReference>
<proteinExistence type="predicted"/>
<dbReference type="OMA" id="SGECEPI"/>
<evidence type="ECO:0000313" key="3">
    <source>
        <dbReference type="EMBL" id="VDM93022.1"/>
    </source>
</evidence>
<feature type="transmembrane region" description="Helical" evidence="1">
    <location>
        <begin position="53"/>
        <end position="74"/>
    </location>
</feature>
<feature type="transmembrane region" description="Helical" evidence="1">
    <location>
        <begin position="276"/>
        <end position="297"/>
    </location>
</feature>
<keyword evidence="1" id="KW-0812">Transmembrane</keyword>
<dbReference type="Proteomes" id="UP000277928">
    <property type="component" value="Unassembled WGS sequence"/>
</dbReference>
<dbReference type="GO" id="GO:0006506">
    <property type="term" value="P:GPI anchor biosynthetic process"/>
    <property type="evidence" value="ECO:0007669"/>
    <property type="project" value="TreeGrafter"/>
</dbReference>
<keyword evidence="4" id="KW-1185">Reference proteome</keyword>
<dbReference type="Pfam" id="PF10277">
    <property type="entry name" value="Frag1"/>
    <property type="match status" value="1"/>
</dbReference>
<feature type="transmembrane region" description="Helical" evidence="1">
    <location>
        <begin position="205"/>
        <end position="225"/>
    </location>
</feature>
<evidence type="ECO:0000259" key="2">
    <source>
        <dbReference type="Pfam" id="PF10277"/>
    </source>
</evidence>
<name>A0A3P7K6A5_LITSI</name>